<comment type="caution">
    <text evidence="2">The sequence shown here is derived from an EMBL/GenBank/DDBJ whole genome shotgun (WGS) entry which is preliminary data.</text>
</comment>
<reference evidence="2 3" key="2">
    <citation type="journal article" date="2022" name="Mol. Biol. Evol.">
        <title>Comparative Genomics Reveals Insights into the Divergent Evolution of Astigmatic Mites and Household Pest Adaptations.</title>
        <authorList>
            <person name="Xiong Q."/>
            <person name="Wan A.T."/>
            <person name="Liu X."/>
            <person name="Fung C.S."/>
            <person name="Xiao X."/>
            <person name="Malainual N."/>
            <person name="Hou J."/>
            <person name="Wang L."/>
            <person name="Wang M."/>
            <person name="Yang K.Y."/>
            <person name="Cui Y."/>
            <person name="Leung E.L."/>
            <person name="Nong W."/>
            <person name="Shin S.K."/>
            <person name="Au S.W."/>
            <person name="Jeong K.Y."/>
            <person name="Chew F.T."/>
            <person name="Hui J.H."/>
            <person name="Leung T.F."/>
            <person name="Tungtrongchitr A."/>
            <person name="Zhong N."/>
            <person name="Liu Z."/>
            <person name="Tsui S.K."/>
        </authorList>
    </citation>
    <scope>NUCLEOTIDE SEQUENCE [LARGE SCALE GENOMIC DNA]</scope>
    <source>
        <strain evidence="2">Derp</strain>
    </source>
</reference>
<feature type="region of interest" description="Disordered" evidence="1">
    <location>
        <begin position="47"/>
        <end position="72"/>
    </location>
</feature>
<reference evidence="2 3" key="1">
    <citation type="journal article" date="2018" name="J. Allergy Clin. Immunol.">
        <title>High-quality assembly of Dermatophagoides pteronyssinus genome and transcriptome reveals a wide range of novel allergens.</title>
        <authorList>
            <person name="Liu X.Y."/>
            <person name="Yang K.Y."/>
            <person name="Wang M.Q."/>
            <person name="Kwok J.S."/>
            <person name="Zeng X."/>
            <person name="Yang Z."/>
            <person name="Xiao X.J."/>
            <person name="Lau C.P."/>
            <person name="Li Y."/>
            <person name="Huang Z.M."/>
            <person name="Ba J.G."/>
            <person name="Yim A.K."/>
            <person name="Ouyang C.Y."/>
            <person name="Ngai S.M."/>
            <person name="Chan T.F."/>
            <person name="Leung E.L."/>
            <person name="Liu L."/>
            <person name="Liu Z.G."/>
            <person name="Tsui S.K."/>
        </authorList>
    </citation>
    <scope>NUCLEOTIDE SEQUENCE [LARGE SCALE GENOMIC DNA]</scope>
    <source>
        <strain evidence="2">Derp</strain>
    </source>
</reference>
<organism evidence="2 3">
    <name type="scientific">Dermatophagoides pteronyssinus</name>
    <name type="common">European house dust mite</name>
    <dbReference type="NCBI Taxonomy" id="6956"/>
    <lineage>
        <taxon>Eukaryota</taxon>
        <taxon>Metazoa</taxon>
        <taxon>Ecdysozoa</taxon>
        <taxon>Arthropoda</taxon>
        <taxon>Chelicerata</taxon>
        <taxon>Arachnida</taxon>
        <taxon>Acari</taxon>
        <taxon>Acariformes</taxon>
        <taxon>Sarcoptiformes</taxon>
        <taxon>Astigmata</taxon>
        <taxon>Psoroptidia</taxon>
        <taxon>Analgoidea</taxon>
        <taxon>Pyroglyphidae</taxon>
        <taxon>Dermatophagoidinae</taxon>
        <taxon>Dermatophagoides</taxon>
    </lineage>
</organism>
<evidence type="ECO:0000313" key="3">
    <source>
        <dbReference type="Proteomes" id="UP000887458"/>
    </source>
</evidence>
<gene>
    <name evidence="2" type="ORF">DERP_007563</name>
</gene>
<protein>
    <submittedName>
        <fullName evidence="2">Uncharacterized protein</fullName>
    </submittedName>
</protein>
<evidence type="ECO:0000256" key="1">
    <source>
        <dbReference type="SAM" id="MobiDB-lite"/>
    </source>
</evidence>
<accession>A0ABQ8JKK1</accession>
<dbReference type="Proteomes" id="UP000887458">
    <property type="component" value="Unassembled WGS sequence"/>
</dbReference>
<proteinExistence type="predicted"/>
<keyword evidence="3" id="KW-1185">Reference proteome</keyword>
<dbReference type="EMBL" id="NJHN03000034">
    <property type="protein sequence ID" value="KAH9422972.1"/>
    <property type="molecule type" value="Genomic_DNA"/>
</dbReference>
<name>A0ABQ8JKK1_DERPT</name>
<evidence type="ECO:0000313" key="2">
    <source>
        <dbReference type="EMBL" id="KAH9422972.1"/>
    </source>
</evidence>
<sequence>MVIKFHENHDLKFSVKKNSHFFLYSGLIVRLYRNDDDDNDDIDELDSKKKTINDDDNNNNNNNVEHLNTFFE</sequence>